<evidence type="ECO:0000313" key="3">
    <source>
        <dbReference type="Proteomes" id="UP000187203"/>
    </source>
</evidence>
<accession>A0A1R3J307</accession>
<dbReference type="AlphaFoldDB" id="A0A1R3J307"/>
<dbReference type="InterPro" id="IPR012337">
    <property type="entry name" value="RNaseH-like_sf"/>
</dbReference>
<dbReference type="Proteomes" id="UP000187203">
    <property type="component" value="Unassembled WGS sequence"/>
</dbReference>
<dbReference type="EMBL" id="AWUE01016891">
    <property type="protein sequence ID" value="OMO89180.1"/>
    <property type="molecule type" value="Genomic_DNA"/>
</dbReference>
<dbReference type="SUPFAM" id="SSF53098">
    <property type="entry name" value="Ribonuclease H-like"/>
    <property type="match status" value="1"/>
</dbReference>
<organism evidence="2 3">
    <name type="scientific">Corchorus olitorius</name>
    <dbReference type="NCBI Taxonomy" id="93759"/>
    <lineage>
        <taxon>Eukaryota</taxon>
        <taxon>Viridiplantae</taxon>
        <taxon>Streptophyta</taxon>
        <taxon>Embryophyta</taxon>
        <taxon>Tracheophyta</taxon>
        <taxon>Spermatophyta</taxon>
        <taxon>Magnoliopsida</taxon>
        <taxon>eudicotyledons</taxon>
        <taxon>Gunneridae</taxon>
        <taxon>Pentapetalae</taxon>
        <taxon>rosids</taxon>
        <taxon>malvids</taxon>
        <taxon>Malvales</taxon>
        <taxon>Malvaceae</taxon>
        <taxon>Grewioideae</taxon>
        <taxon>Apeibeae</taxon>
        <taxon>Corchorus</taxon>
    </lineage>
</organism>
<dbReference type="STRING" id="93759.A0A1R3J307"/>
<proteinExistence type="predicted"/>
<comment type="caution">
    <text evidence="2">The sequence shown here is derived from an EMBL/GenBank/DDBJ whole genome shotgun (WGS) entry which is preliminary data.</text>
</comment>
<evidence type="ECO:0000313" key="2">
    <source>
        <dbReference type="EMBL" id="OMO89180.1"/>
    </source>
</evidence>
<dbReference type="Pfam" id="PF05699">
    <property type="entry name" value="Dimer_Tnp_hAT"/>
    <property type="match status" value="1"/>
</dbReference>
<keyword evidence="3" id="KW-1185">Reference proteome</keyword>
<gene>
    <name evidence="2" type="ORF">COLO4_19897</name>
</gene>
<dbReference type="InterPro" id="IPR008906">
    <property type="entry name" value="HATC_C_dom"/>
</dbReference>
<name>A0A1R3J307_9ROSI</name>
<reference evidence="3" key="1">
    <citation type="submission" date="2013-09" db="EMBL/GenBank/DDBJ databases">
        <title>Corchorus olitorius genome sequencing.</title>
        <authorList>
            <person name="Alam M."/>
            <person name="Haque M.S."/>
            <person name="Islam M.S."/>
            <person name="Emdad E.M."/>
            <person name="Islam M.M."/>
            <person name="Ahmed B."/>
            <person name="Halim A."/>
            <person name="Hossen Q.M.M."/>
            <person name="Hossain M.Z."/>
            <person name="Ahmed R."/>
            <person name="Khan M.M."/>
            <person name="Islam R."/>
            <person name="Rashid M.M."/>
            <person name="Khan S.A."/>
            <person name="Rahman M.S."/>
            <person name="Alam M."/>
            <person name="Yahiya A.S."/>
            <person name="Khan M.S."/>
            <person name="Azam M.S."/>
            <person name="Haque T."/>
            <person name="Lashkar M.Z.H."/>
            <person name="Akhand A.I."/>
            <person name="Morshed G."/>
            <person name="Roy S."/>
            <person name="Uddin K.S."/>
            <person name="Rabeya T."/>
            <person name="Hossain A.S."/>
            <person name="Chowdhury A."/>
            <person name="Snigdha A.R."/>
            <person name="Mortoza M.S."/>
            <person name="Matin S.A."/>
            <person name="Hoque S.M.E."/>
            <person name="Islam M.K."/>
            <person name="Roy D.K."/>
            <person name="Haider R."/>
            <person name="Moosa M.M."/>
            <person name="Elias S.M."/>
            <person name="Hasan A.M."/>
            <person name="Jahan S."/>
            <person name="Shafiuddin M."/>
            <person name="Mahmood N."/>
            <person name="Shommy N.S."/>
        </authorList>
    </citation>
    <scope>NUCLEOTIDE SEQUENCE [LARGE SCALE GENOMIC DNA]</scope>
    <source>
        <strain evidence="3">cv. O-4</strain>
    </source>
</reference>
<dbReference type="PANTHER" id="PTHR23272:SF193">
    <property type="entry name" value="OS07G0624100 PROTEIN"/>
    <property type="match status" value="1"/>
</dbReference>
<dbReference type="GO" id="GO:0046983">
    <property type="term" value="F:protein dimerization activity"/>
    <property type="evidence" value="ECO:0007669"/>
    <property type="project" value="InterPro"/>
</dbReference>
<dbReference type="PANTHER" id="PTHR23272">
    <property type="entry name" value="BED FINGER-RELATED"/>
    <property type="match status" value="1"/>
</dbReference>
<evidence type="ECO:0000259" key="1">
    <source>
        <dbReference type="Pfam" id="PF05699"/>
    </source>
</evidence>
<sequence>MSESEVTDWNWIRANGLNPEIEVEPDEGEMIDLGLVASCLGETGEKIQSGKPPLPKPASKKAKTFVVWDYVTKYEENGKKVKEALNEIFADYKQQLSLRKPYGSGNQTARDHMDVVDHMVMDDGEEGVMDMFWKHEAKIGKVENKTKDVLVVPVSTVASESAFSTDGRVLDVYRSCLTPKIVQALICAQHWLRGISDFNPTADVEEQTEFGNLALGNQIC</sequence>
<protein>
    <recommendedName>
        <fullName evidence="1">HAT C-terminal dimerisation domain-containing protein</fullName>
    </recommendedName>
</protein>
<feature type="domain" description="HAT C-terminal dimerisation" evidence="1">
    <location>
        <begin position="125"/>
        <end position="192"/>
    </location>
</feature>